<dbReference type="HAMAP" id="MF_01609">
    <property type="entry name" value="Glu_cys_ligase_2"/>
    <property type="match status" value="1"/>
</dbReference>
<dbReference type="PANTHER" id="PTHR36510:SF1">
    <property type="entry name" value="GLUTAMATE--CYSTEINE LIGASE 2-RELATED"/>
    <property type="match status" value="1"/>
</dbReference>
<dbReference type="Gene3D" id="3.30.590.20">
    <property type="match status" value="1"/>
</dbReference>
<evidence type="ECO:0000313" key="6">
    <source>
        <dbReference type="EMBL" id="RAI45727.1"/>
    </source>
</evidence>
<evidence type="ECO:0000256" key="1">
    <source>
        <dbReference type="ARBA" id="ARBA00022598"/>
    </source>
</evidence>
<evidence type="ECO:0000313" key="7">
    <source>
        <dbReference type="Proteomes" id="UP000249130"/>
    </source>
</evidence>
<feature type="coiled-coil region" evidence="5">
    <location>
        <begin position="85"/>
        <end position="112"/>
    </location>
</feature>
<gene>
    <name evidence="6" type="ORF">CH341_02590</name>
</gene>
<keyword evidence="1 4" id="KW-0436">Ligase</keyword>
<dbReference type="RefSeq" id="WP_111417475.1">
    <property type="nucleotide sequence ID" value="NZ_NPEX01000009.1"/>
</dbReference>
<dbReference type="EC" id="6.3.2.2" evidence="4"/>
<comment type="catalytic activity">
    <reaction evidence="4">
        <text>L-cysteine + L-glutamate + ATP = gamma-L-glutamyl-L-cysteine + ADP + phosphate + H(+)</text>
        <dbReference type="Rhea" id="RHEA:13285"/>
        <dbReference type="ChEBI" id="CHEBI:15378"/>
        <dbReference type="ChEBI" id="CHEBI:29985"/>
        <dbReference type="ChEBI" id="CHEBI:30616"/>
        <dbReference type="ChEBI" id="CHEBI:35235"/>
        <dbReference type="ChEBI" id="CHEBI:43474"/>
        <dbReference type="ChEBI" id="CHEBI:58173"/>
        <dbReference type="ChEBI" id="CHEBI:456216"/>
        <dbReference type="EC" id="6.3.2.2"/>
    </reaction>
</comment>
<keyword evidence="2 4" id="KW-0547">Nucleotide-binding</keyword>
<dbReference type="AlphaFoldDB" id="A0A327L5S5"/>
<dbReference type="NCBIfam" id="TIGR02050">
    <property type="entry name" value="gshA_cyan_rel"/>
    <property type="match status" value="1"/>
</dbReference>
<dbReference type="InterPro" id="IPR006336">
    <property type="entry name" value="GCS2"/>
</dbReference>
<dbReference type="EMBL" id="NPEX01000009">
    <property type="protein sequence ID" value="RAI45727.1"/>
    <property type="molecule type" value="Genomic_DNA"/>
</dbReference>
<comment type="function">
    <text evidence="4">ATP-dependent carboxylate-amine ligase which exhibits weak glutamate--cysteine ligase activity.</text>
</comment>
<protein>
    <recommendedName>
        <fullName evidence="4">Putative glutamate--cysteine ligase 2</fullName>
        <ecNumber evidence="4">6.3.2.2</ecNumber>
    </recommendedName>
    <alternativeName>
        <fullName evidence="4">Gamma-glutamylcysteine synthetase 2</fullName>
        <shortName evidence="4">GCS 2</shortName>
        <shortName evidence="4">Gamma-GCS 2</shortName>
    </alternativeName>
</protein>
<dbReference type="GO" id="GO:0005524">
    <property type="term" value="F:ATP binding"/>
    <property type="evidence" value="ECO:0007669"/>
    <property type="project" value="UniProtKB-KW"/>
</dbReference>
<dbReference type="Pfam" id="PF04107">
    <property type="entry name" value="GCS2"/>
    <property type="match status" value="1"/>
</dbReference>
<reference evidence="6 7" key="1">
    <citation type="submission" date="2017-07" db="EMBL/GenBank/DDBJ databases">
        <title>Draft Genome Sequences of Select Purple Nonsulfur Bacteria.</title>
        <authorList>
            <person name="Lasarre B."/>
            <person name="Mckinlay J.B."/>
        </authorList>
    </citation>
    <scope>NUCLEOTIDE SEQUENCE [LARGE SCALE GENOMIC DNA]</scope>
    <source>
        <strain evidence="6 7">DSM 5909</strain>
    </source>
</reference>
<keyword evidence="7" id="KW-1185">Reference proteome</keyword>
<dbReference type="InterPro" id="IPR011793">
    <property type="entry name" value="YbdK"/>
</dbReference>
<evidence type="ECO:0000256" key="2">
    <source>
        <dbReference type="ARBA" id="ARBA00022741"/>
    </source>
</evidence>
<evidence type="ECO:0000256" key="3">
    <source>
        <dbReference type="ARBA" id="ARBA00022840"/>
    </source>
</evidence>
<dbReference type="Proteomes" id="UP000249130">
    <property type="component" value="Unassembled WGS sequence"/>
</dbReference>
<dbReference type="NCBIfam" id="NF010039">
    <property type="entry name" value="PRK13515.1"/>
    <property type="match status" value="1"/>
</dbReference>
<sequence length="429" mass="47342">MTKFLIAPKLRRQAKPRRALRPLAGTPIATATNGFTVGLEEELFLADAHTFAAPSHVPEAFFARVAEATGDRAKPEFLQAQVELVSGIHCDLQEARREMAELRETVSEVAAEHGLVIIAAGTHPTADWRRAEQTDAPRYDQVMDQLQMIGRRDMMSGLHVHVALPDPGRRVEVMARMVPYVPLFLALSTSSPFWSGIRTGLKGYRLAAYSELPRTGLPMPFADETEYRTYVDAMTRAGAIPNATYLWWTLRPSESHPTLELRAPDSCTRLDDAIAIAALYRVLARRLYTCAPRADVTPTLASAFAAENMWRAQRYGVQTSFVTVDGAEPVGAFLERVLHETAEDAEILGCRDEVELCRTIVTEGTSADAQLATYERHAETGGHRDALRAVARFLAEETRNGHRADIDSLPAVASGSIRPHTSVPGRDWS</sequence>
<dbReference type="InterPro" id="IPR014746">
    <property type="entry name" value="Gln_synth/guanido_kin_cat_dom"/>
</dbReference>
<name>A0A327L5S5_9BRAD</name>
<dbReference type="SUPFAM" id="SSF55931">
    <property type="entry name" value="Glutamine synthetase/guanido kinase"/>
    <property type="match status" value="1"/>
</dbReference>
<dbReference type="GO" id="GO:0042398">
    <property type="term" value="P:modified amino acid biosynthetic process"/>
    <property type="evidence" value="ECO:0007669"/>
    <property type="project" value="InterPro"/>
</dbReference>
<dbReference type="PANTHER" id="PTHR36510">
    <property type="entry name" value="GLUTAMATE--CYSTEINE LIGASE 2-RELATED"/>
    <property type="match status" value="1"/>
</dbReference>
<dbReference type="OrthoDB" id="9769628at2"/>
<dbReference type="GO" id="GO:0004357">
    <property type="term" value="F:glutamate-cysteine ligase activity"/>
    <property type="evidence" value="ECO:0007669"/>
    <property type="project" value="UniProtKB-EC"/>
</dbReference>
<dbReference type="InterPro" id="IPR050141">
    <property type="entry name" value="GCL_type2/YbdK_subfam"/>
</dbReference>
<comment type="similarity">
    <text evidence="4">Belongs to the glutamate--cysteine ligase type 2 family. YbdK subfamily.</text>
</comment>
<keyword evidence="5" id="KW-0175">Coiled coil</keyword>
<keyword evidence="3 4" id="KW-0067">ATP-binding</keyword>
<organism evidence="6 7">
    <name type="scientific">Rhodoplanes roseus</name>
    <dbReference type="NCBI Taxonomy" id="29409"/>
    <lineage>
        <taxon>Bacteria</taxon>
        <taxon>Pseudomonadati</taxon>
        <taxon>Pseudomonadota</taxon>
        <taxon>Alphaproteobacteria</taxon>
        <taxon>Hyphomicrobiales</taxon>
        <taxon>Nitrobacteraceae</taxon>
        <taxon>Rhodoplanes</taxon>
    </lineage>
</organism>
<proteinExistence type="inferred from homology"/>
<evidence type="ECO:0000256" key="4">
    <source>
        <dbReference type="HAMAP-Rule" id="MF_01609"/>
    </source>
</evidence>
<accession>A0A327L5S5</accession>
<comment type="caution">
    <text evidence="6">The sequence shown here is derived from an EMBL/GenBank/DDBJ whole genome shotgun (WGS) entry which is preliminary data.</text>
</comment>
<evidence type="ECO:0000256" key="5">
    <source>
        <dbReference type="SAM" id="Coils"/>
    </source>
</evidence>